<dbReference type="OrthoDB" id="9792692at2"/>
<evidence type="ECO:0000256" key="4">
    <source>
        <dbReference type="ARBA" id="ARBA00022857"/>
    </source>
</evidence>
<comment type="caution">
    <text evidence="7">Lacks conserved residue(s) required for the propagation of feature annotation.</text>
</comment>
<dbReference type="InterPro" id="IPR013708">
    <property type="entry name" value="Shikimate_DH-bd_N"/>
</dbReference>
<keyword evidence="11" id="KW-1185">Reference proteome</keyword>
<evidence type="ECO:0000256" key="5">
    <source>
        <dbReference type="ARBA" id="ARBA00023002"/>
    </source>
</evidence>
<dbReference type="RefSeq" id="WP_130845156.1">
    <property type="nucleotide sequence ID" value="NZ_BJDY01000004.1"/>
</dbReference>
<dbReference type="SUPFAM" id="SSF53223">
    <property type="entry name" value="Aminoacid dehydrogenase-like, N-terminal domain"/>
    <property type="match status" value="1"/>
</dbReference>
<keyword evidence="5 7" id="KW-0560">Oxidoreductase</keyword>
<dbReference type="SUPFAM" id="SSF51735">
    <property type="entry name" value="NAD(P)-binding Rossmann-fold domains"/>
    <property type="match status" value="1"/>
</dbReference>
<feature type="binding site" evidence="7">
    <location>
        <position position="261"/>
    </location>
    <ligand>
        <name>shikimate</name>
        <dbReference type="ChEBI" id="CHEBI:36208"/>
    </ligand>
</feature>
<dbReference type="CDD" id="cd01065">
    <property type="entry name" value="NAD_bind_Shikimate_DH"/>
    <property type="match status" value="1"/>
</dbReference>
<feature type="binding site" evidence="7">
    <location>
        <position position="66"/>
    </location>
    <ligand>
        <name>shikimate</name>
        <dbReference type="ChEBI" id="CHEBI:36208"/>
    </ligand>
</feature>
<dbReference type="GO" id="GO:0019632">
    <property type="term" value="P:shikimate metabolic process"/>
    <property type="evidence" value="ECO:0007669"/>
    <property type="project" value="InterPro"/>
</dbReference>
<evidence type="ECO:0000256" key="1">
    <source>
        <dbReference type="ARBA" id="ARBA00004871"/>
    </source>
</evidence>
<dbReference type="PANTHER" id="PTHR21089">
    <property type="entry name" value="SHIKIMATE DEHYDROGENASE"/>
    <property type="match status" value="1"/>
</dbReference>
<organism evidence="10 11">
    <name type="scientific">Lactiplantibacillus mudanjiangensis</name>
    <dbReference type="NCBI Taxonomy" id="1296538"/>
    <lineage>
        <taxon>Bacteria</taxon>
        <taxon>Bacillati</taxon>
        <taxon>Bacillota</taxon>
        <taxon>Bacilli</taxon>
        <taxon>Lactobacillales</taxon>
        <taxon>Lactobacillaceae</taxon>
        <taxon>Lactiplantibacillus</taxon>
    </lineage>
</organism>
<evidence type="ECO:0000256" key="7">
    <source>
        <dbReference type="HAMAP-Rule" id="MF_00222"/>
    </source>
</evidence>
<dbReference type="NCBIfam" id="TIGR00507">
    <property type="entry name" value="aroE"/>
    <property type="match status" value="1"/>
</dbReference>
<evidence type="ECO:0000256" key="2">
    <source>
        <dbReference type="ARBA" id="ARBA00012962"/>
    </source>
</evidence>
<keyword evidence="6 7" id="KW-0057">Aromatic amino acid biosynthesis</keyword>
<evidence type="ECO:0000259" key="9">
    <source>
        <dbReference type="Pfam" id="PF18317"/>
    </source>
</evidence>
<dbReference type="GO" id="GO:0009423">
    <property type="term" value="P:chorismate biosynthetic process"/>
    <property type="evidence" value="ECO:0007669"/>
    <property type="project" value="UniProtKB-UniRule"/>
</dbReference>
<name>A0A660E481_9LACO</name>
<dbReference type="GO" id="GO:0008652">
    <property type="term" value="P:amino acid biosynthetic process"/>
    <property type="evidence" value="ECO:0007669"/>
    <property type="project" value="UniProtKB-KW"/>
</dbReference>
<gene>
    <name evidence="7" type="primary">aroE</name>
    <name evidence="10" type="ORF">MUDAN_MDHGFNIF_01103</name>
</gene>
<dbReference type="InterPro" id="IPR036291">
    <property type="entry name" value="NAD(P)-bd_dom_sf"/>
</dbReference>
<comment type="catalytic activity">
    <reaction evidence="7">
        <text>shikimate + NADP(+) = 3-dehydroshikimate + NADPH + H(+)</text>
        <dbReference type="Rhea" id="RHEA:17737"/>
        <dbReference type="ChEBI" id="CHEBI:15378"/>
        <dbReference type="ChEBI" id="CHEBI:16630"/>
        <dbReference type="ChEBI" id="CHEBI:36208"/>
        <dbReference type="ChEBI" id="CHEBI:57783"/>
        <dbReference type="ChEBI" id="CHEBI:58349"/>
        <dbReference type="EC" id="1.1.1.25"/>
    </reaction>
</comment>
<dbReference type="HAMAP" id="MF_00222">
    <property type="entry name" value="Shikimate_DH_AroE"/>
    <property type="match status" value="1"/>
</dbReference>
<dbReference type="UniPathway" id="UPA00053">
    <property type="reaction ID" value="UER00087"/>
</dbReference>
<dbReference type="Pfam" id="PF08501">
    <property type="entry name" value="Shikimate_dh_N"/>
    <property type="match status" value="1"/>
</dbReference>
<comment type="pathway">
    <text evidence="1 7">Metabolic intermediate biosynthesis; chorismate biosynthesis; chorismate from D-erythrose 4-phosphate and phosphoenolpyruvate: step 4/7.</text>
</comment>
<sequence length="288" mass="31089">MINGKTALFGFMAHPAKHSRSPKMHNLSFDYWHINARYLAFDVAPTDLTGAVAGIRSMGISGVNLSMPFKETVVPMLDGMTTRAKRIKAVNTIKNDHGKLIGDSTDGAGLYQDLQHQGYDLHGKNVVILGAGGAGKAIIAAALDYDVASVTVFKRANATYAQVDQWLNDLASQTDITMQLRPYDDLKAMQQAVQASDLIINATNVGMTTAGLPLPPQVMATLTPSQTVYDVIYQPLETEFLRQAKALGCATHNGLGMLIWQGALAFKFWTGKEMPIAAVTESIMSTAN</sequence>
<dbReference type="GO" id="GO:0009073">
    <property type="term" value="P:aromatic amino acid family biosynthetic process"/>
    <property type="evidence" value="ECO:0007669"/>
    <property type="project" value="UniProtKB-KW"/>
</dbReference>
<dbReference type="InterPro" id="IPR046346">
    <property type="entry name" value="Aminoacid_DH-like_N_sf"/>
</dbReference>
<keyword evidence="4 7" id="KW-0521">NADP</keyword>
<evidence type="ECO:0000313" key="11">
    <source>
        <dbReference type="Proteomes" id="UP000289996"/>
    </source>
</evidence>
<comment type="similarity">
    <text evidence="7">Belongs to the shikimate dehydrogenase family.</text>
</comment>
<feature type="binding site" evidence="7">
    <location>
        <begin position="130"/>
        <end position="134"/>
    </location>
    <ligand>
        <name>NADP(+)</name>
        <dbReference type="ChEBI" id="CHEBI:58349"/>
    </ligand>
</feature>
<evidence type="ECO:0000259" key="8">
    <source>
        <dbReference type="Pfam" id="PF08501"/>
    </source>
</evidence>
<dbReference type="Gene3D" id="3.40.50.720">
    <property type="entry name" value="NAD(P)-binding Rossmann-like Domain"/>
    <property type="match status" value="1"/>
</dbReference>
<dbReference type="Gene3D" id="3.40.50.10860">
    <property type="entry name" value="Leucine Dehydrogenase, chain A, domain 1"/>
    <property type="match status" value="1"/>
</dbReference>
<feature type="binding site" evidence="7">
    <location>
        <position position="233"/>
    </location>
    <ligand>
        <name>shikimate</name>
        <dbReference type="ChEBI" id="CHEBI:36208"/>
    </ligand>
</feature>
<feature type="domain" description="Shikimate dehydrogenase substrate binding N-terminal" evidence="8">
    <location>
        <begin position="12"/>
        <end position="93"/>
    </location>
</feature>
<feature type="binding site" evidence="7">
    <location>
        <position position="231"/>
    </location>
    <ligand>
        <name>NADP(+)</name>
        <dbReference type="ChEBI" id="CHEBI:58349"/>
    </ligand>
</feature>
<dbReference type="InterPro" id="IPR011342">
    <property type="entry name" value="Shikimate_DH"/>
</dbReference>
<proteinExistence type="inferred from homology"/>
<dbReference type="GO" id="GO:0050661">
    <property type="term" value="F:NADP binding"/>
    <property type="evidence" value="ECO:0007669"/>
    <property type="project" value="InterPro"/>
</dbReference>
<reference evidence="10 11" key="1">
    <citation type="submission" date="2018-11" db="EMBL/GenBank/DDBJ databases">
        <authorList>
            <person name="Wuyts S."/>
        </authorList>
    </citation>
    <scope>NUCLEOTIDE SEQUENCE [LARGE SCALE GENOMIC DNA]</scope>
    <source>
        <strain evidence="10">Lactobacillus mudanjiangensis AMBF249</strain>
    </source>
</reference>
<evidence type="ECO:0000256" key="3">
    <source>
        <dbReference type="ARBA" id="ARBA00022605"/>
    </source>
</evidence>
<dbReference type="AlphaFoldDB" id="A0A660E481"/>
<comment type="function">
    <text evidence="7">Involved in the biosynthesis of the chorismate, which leads to the biosynthesis of aromatic amino acids. Catalyzes the reversible NADPH linked reduction of 3-dehydroshikimate (DHSA) to yield shikimate (SA).</text>
</comment>
<accession>A0A660E481</accession>
<dbReference type="PANTHER" id="PTHR21089:SF1">
    <property type="entry name" value="BIFUNCTIONAL 3-DEHYDROQUINATE DEHYDRATASE_SHIKIMATE DEHYDROGENASE, CHLOROPLASTIC"/>
    <property type="match status" value="1"/>
</dbReference>
<feature type="binding site" evidence="7">
    <location>
        <position position="106"/>
    </location>
    <ligand>
        <name>shikimate</name>
        <dbReference type="ChEBI" id="CHEBI:36208"/>
    </ligand>
</feature>
<evidence type="ECO:0000256" key="6">
    <source>
        <dbReference type="ARBA" id="ARBA00023141"/>
    </source>
</evidence>
<dbReference type="InterPro" id="IPR022893">
    <property type="entry name" value="Shikimate_DH_fam"/>
</dbReference>
<protein>
    <recommendedName>
        <fullName evidence="2 7">Shikimate dehydrogenase (NADP(+))</fullName>
        <shortName evidence="7">SDH</shortName>
        <ecNumber evidence="2 7">1.1.1.25</ecNumber>
    </recommendedName>
</protein>
<feature type="domain" description="SDH C-terminal" evidence="9">
    <location>
        <begin position="254"/>
        <end position="283"/>
    </location>
</feature>
<dbReference type="EMBL" id="UYIG01000141">
    <property type="protein sequence ID" value="VDG29543.1"/>
    <property type="molecule type" value="Genomic_DNA"/>
</dbReference>
<feature type="binding site" evidence="7">
    <location>
        <position position="254"/>
    </location>
    <ligand>
        <name>NADP(+)</name>
        <dbReference type="ChEBI" id="CHEBI:58349"/>
    </ligand>
</feature>
<dbReference type="Pfam" id="PF18317">
    <property type="entry name" value="SDH_C"/>
    <property type="match status" value="1"/>
</dbReference>
<comment type="subunit">
    <text evidence="7">Homodimer.</text>
</comment>
<dbReference type="InterPro" id="IPR041121">
    <property type="entry name" value="SDH_C"/>
</dbReference>
<feature type="active site" description="Proton acceptor" evidence="7">
    <location>
        <position position="70"/>
    </location>
</feature>
<feature type="binding site" evidence="7">
    <location>
        <begin position="19"/>
        <end position="21"/>
    </location>
    <ligand>
        <name>shikimate</name>
        <dbReference type="ChEBI" id="CHEBI:36208"/>
    </ligand>
</feature>
<dbReference type="Proteomes" id="UP000289996">
    <property type="component" value="Unassembled WGS sequence"/>
</dbReference>
<dbReference type="EC" id="1.1.1.25" evidence="2 7"/>
<dbReference type="GO" id="GO:0004764">
    <property type="term" value="F:shikimate 3-dehydrogenase (NADP+) activity"/>
    <property type="evidence" value="ECO:0007669"/>
    <property type="project" value="UniProtKB-UniRule"/>
</dbReference>
<feature type="binding site" evidence="7">
    <location>
        <position position="91"/>
    </location>
    <ligand>
        <name>shikimate</name>
        <dbReference type="ChEBI" id="CHEBI:36208"/>
    </ligand>
</feature>
<evidence type="ECO:0000313" key="10">
    <source>
        <dbReference type="EMBL" id="VDG29543.1"/>
    </source>
</evidence>
<keyword evidence="3 7" id="KW-0028">Amino-acid biosynthesis</keyword>